<dbReference type="AlphaFoldDB" id="A0AAN7ZRU8"/>
<dbReference type="GO" id="GO:0030003">
    <property type="term" value="P:intracellular monoatomic cation homeostasis"/>
    <property type="evidence" value="ECO:0007669"/>
    <property type="project" value="TreeGrafter"/>
</dbReference>
<dbReference type="InterPro" id="IPR033122">
    <property type="entry name" value="LETM1-like_RBD"/>
</dbReference>
<evidence type="ECO:0000256" key="8">
    <source>
        <dbReference type="SAM" id="MobiDB-lite"/>
    </source>
</evidence>
<proteinExistence type="predicted"/>
<name>A0AAN7ZRU8_9SACH</name>
<dbReference type="PANTHER" id="PTHR14009">
    <property type="entry name" value="LEUCINE ZIPPER-EF-HAND CONTAINING TRANSMEMBRANE PROTEIN"/>
    <property type="match status" value="1"/>
</dbReference>
<evidence type="ECO:0000256" key="2">
    <source>
        <dbReference type="ARBA" id="ARBA00022692"/>
    </source>
</evidence>
<keyword evidence="4 9" id="KW-1133">Transmembrane helix</keyword>
<dbReference type="GO" id="GO:0005743">
    <property type="term" value="C:mitochondrial inner membrane"/>
    <property type="evidence" value="ECO:0007669"/>
    <property type="project" value="UniProtKB-SubCell"/>
</dbReference>
<dbReference type="EMBL" id="JAWIZZ010000053">
    <property type="protein sequence ID" value="KAK5778634.1"/>
    <property type="molecule type" value="Genomic_DNA"/>
</dbReference>
<evidence type="ECO:0000313" key="11">
    <source>
        <dbReference type="EMBL" id="KAK5778634.1"/>
    </source>
</evidence>
<evidence type="ECO:0000259" key="10">
    <source>
        <dbReference type="PROSITE" id="PS51758"/>
    </source>
</evidence>
<keyword evidence="3" id="KW-0999">Mitochondrion inner membrane</keyword>
<protein>
    <recommendedName>
        <fullName evidence="10">Letm1 RBD domain-containing protein</fullName>
    </recommendedName>
</protein>
<evidence type="ECO:0000256" key="5">
    <source>
        <dbReference type="ARBA" id="ARBA00023128"/>
    </source>
</evidence>
<comment type="subcellular location">
    <subcellularLocation>
        <location evidence="1">Mitochondrion inner membrane</location>
        <topology evidence="1">Single-pass membrane protein</topology>
    </subcellularLocation>
</comment>
<dbReference type="PANTHER" id="PTHR14009:SF1">
    <property type="entry name" value="MITOCHONDRIAL PROTON_CALCIUM EXCHANGER PROTEIN"/>
    <property type="match status" value="1"/>
</dbReference>
<keyword evidence="2 9" id="KW-0812">Transmembrane</keyword>
<evidence type="ECO:0000256" key="3">
    <source>
        <dbReference type="ARBA" id="ARBA00022792"/>
    </source>
</evidence>
<keyword evidence="6 9" id="KW-0472">Membrane</keyword>
<dbReference type="InterPro" id="IPR044202">
    <property type="entry name" value="LETM1/MDM38-like"/>
</dbReference>
<feature type="transmembrane region" description="Helical" evidence="9">
    <location>
        <begin position="166"/>
        <end position="189"/>
    </location>
</feature>
<dbReference type="InterPro" id="IPR013262">
    <property type="entry name" value="OMP_MIM1/TOM13_mt"/>
</dbReference>
<dbReference type="Pfam" id="PF08219">
    <property type="entry name" value="TOM13"/>
    <property type="match status" value="1"/>
</dbReference>
<dbReference type="Proteomes" id="UP001306508">
    <property type="component" value="Unassembled WGS sequence"/>
</dbReference>
<evidence type="ECO:0000256" key="4">
    <source>
        <dbReference type="ARBA" id="ARBA00022989"/>
    </source>
</evidence>
<dbReference type="PROSITE" id="PS51758">
    <property type="entry name" value="LETM1_RBD"/>
    <property type="match status" value="1"/>
</dbReference>
<evidence type="ECO:0000256" key="9">
    <source>
        <dbReference type="SAM" id="Phobius"/>
    </source>
</evidence>
<dbReference type="Pfam" id="PF07766">
    <property type="entry name" value="LETM1_RBD"/>
    <property type="match status" value="1"/>
</dbReference>
<evidence type="ECO:0000256" key="7">
    <source>
        <dbReference type="PROSITE-ProRule" id="PRU01094"/>
    </source>
</evidence>
<accession>A0AAN7ZRU8</accession>
<evidence type="ECO:0000256" key="1">
    <source>
        <dbReference type="ARBA" id="ARBA00004434"/>
    </source>
</evidence>
<feature type="domain" description="Letm1 RBD" evidence="10">
    <location>
        <begin position="207"/>
        <end position="509"/>
    </location>
</feature>
<keyword evidence="12" id="KW-1185">Reference proteome</keyword>
<sequence>MTSYQDAVQYIGSSWVNLLLPFLQGFMLGLGELTAHELGFRFSCKKGIHRTIGVGNSNIRHIVVKSLDISLFRTSILNGRFYSSQNVLFNKSIGTTTSANQQPSQQPPERKNLLSKIKEGAKHYVDGTKLLGYEIKVSTVLLGKLMSGYELTRRESNQLKRTMSDLFRLIPFSAFVIIPFAELFLPIALKFFPNLLPSTYESSQQRKRKQLKLVEMKQLSAKYIKDTWKLNQVEKNKSILPDTVTAQNKALFDAFFNKLYMGKRIPSMDISFTTHEVKNVALWFKNDTILDNLSRDQLIAMAKFISITPWGSDNMLRMQIRLKLKNLIDDDKRLDYETVASLTPEELHTACISRGIKTFGTQVTQDSLRRDLDAWLQLRLKDRIPSVLLILSSTFTFNAGSKTPWPYDNMTVQLSENASNSRVLFYYNALLQVLASIPDPVYNMAKLDIHEIITPKGDKATRSQEDQFKLKALKEQEELIKKEQQDAQVRKDVSLHTDQRADSETSLDDDDNQRTSVGKQ</sequence>
<organism evidence="11 12">
    <name type="scientific">Arxiozyma heterogenica</name>
    <dbReference type="NCBI Taxonomy" id="278026"/>
    <lineage>
        <taxon>Eukaryota</taxon>
        <taxon>Fungi</taxon>
        <taxon>Dikarya</taxon>
        <taxon>Ascomycota</taxon>
        <taxon>Saccharomycotina</taxon>
        <taxon>Saccharomycetes</taxon>
        <taxon>Saccharomycetales</taxon>
        <taxon>Saccharomycetaceae</taxon>
        <taxon>Arxiozyma</taxon>
    </lineage>
</organism>
<evidence type="ECO:0000256" key="6">
    <source>
        <dbReference type="ARBA" id="ARBA00023136"/>
    </source>
</evidence>
<reference evidence="12" key="1">
    <citation type="submission" date="2023-07" db="EMBL/GenBank/DDBJ databases">
        <title>A draft genome of Kazachstania heterogenica Y-27499.</title>
        <authorList>
            <person name="Donic C."/>
            <person name="Kralova J.S."/>
            <person name="Fidel L."/>
            <person name="Ben-Dor S."/>
            <person name="Jung S."/>
        </authorList>
    </citation>
    <scope>NUCLEOTIDE SEQUENCE [LARGE SCALE GENOMIC DNA]</scope>
    <source>
        <strain evidence="12">Y27499</strain>
    </source>
</reference>
<comment type="caution">
    <text evidence="11">The sequence shown here is derived from an EMBL/GenBank/DDBJ whole genome shotgun (WGS) entry which is preliminary data.</text>
</comment>
<feature type="region of interest" description="Disordered" evidence="8">
    <location>
        <begin position="481"/>
        <end position="520"/>
    </location>
</feature>
<evidence type="ECO:0000313" key="12">
    <source>
        <dbReference type="Proteomes" id="UP001306508"/>
    </source>
</evidence>
<gene>
    <name evidence="11" type="ORF">RI543_004305</name>
</gene>
<dbReference type="GO" id="GO:0043022">
    <property type="term" value="F:ribosome binding"/>
    <property type="evidence" value="ECO:0007669"/>
    <property type="project" value="InterPro"/>
</dbReference>
<dbReference type="GO" id="GO:0005741">
    <property type="term" value="C:mitochondrial outer membrane"/>
    <property type="evidence" value="ECO:0007669"/>
    <property type="project" value="InterPro"/>
</dbReference>
<feature type="compositionally biased region" description="Basic and acidic residues" evidence="8">
    <location>
        <begin position="481"/>
        <end position="503"/>
    </location>
</feature>
<keyword evidence="5 7" id="KW-0496">Mitochondrion</keyword>